<evidence type="ECO:0000313" key="2">
    <source>
        <dbReference type="Proteomes" id="UP000059680"/>
    </source>
</evidence>
<dbReference type="EMBL" id="AP014963">
    <property type="protein sequence ID" value="BAT02322.1"/>
    <property type="molecule type" value="Genomic_DNA"/>
</dbReference>
<proteinExistence type="predicted"/>
<organism evidence="1 2">
    <name type="scientific">Oryza sativa subsp. japonica</name>
    <name type="common">Rice</name>
    <dbReference type="NCBI Taxonomy" id="39947"/>
    <lineage>
        <taxon>Eukaryota</taxon>
        <taxon>Viridiplantae</taxon>
        <taxon>Streptophyta</taxon>
        <taxon>Embryophyta</taxon>
        <taxon>Tracheophyta</taxon>
        <taxon>Spermatophyta</taxon>
        <taxon>Magnoliopsida</taxon>
        <taxon>Liliopsida</taxon>
        <taxon>Poales</taxon>
        <taxon>Poaceae</taxon>
        <taxon>BOP clade</taxon>
        <taxon>Oryzoideae</taxon>
        <taxon>Oryzeae</taxon>
        <taxon>Oryzinae</taxon>
        <taxon>Oryza</taxon>
        <taxon>Oryza sativa</taxon>
    </lineage>
</organism>
<evidence type="ECO:0000313" key="1">
    <source>
        <dbReference type="EMBL" id="BAT02322.1"/>
    </source>
</evidence>
<name>A0A0N7KNR1_ORYSJ</name>
<protein>
    <submittedName>
        <fullName evidence="1">Os07g0579000 protein</fullName>
    </submittedName>
</protein>
<reference evidence="2" key="1">
    <citation type="journal article" date="2005" name="Nature">
        <title>The map-based sequence of the rice genome.</title>
        <authorList>
            <consortium name="International rice genome sequencing project (IRGSP)"/>
            <person name="Matsumoto T."/>
            <person name="Wu J."/>
            <person name="Kanamori H."/>
            <person name="Katayose Y."/>
            <person name="Fujisawa M."/>
            <person name="Namiki N."/>
            <person name="Mizuno H."/>
            <person name="Yamamoto K."/>
            <person name="Antonio B.A."/>
            <person name="Baba T."/>
            <person name="Sakata K."/>
            <person name="Nagamura Y."/>
            <person name="Aoki H."/>
            <person name="Arikawa K."/>
            <person name="Arita K."/>
            <person name="Bito T."/>
            <person name="Chiden Y."/>
            <person name="Fujitsuka N."/>
            <person name="Fukunaka R."/>
            <person name="Hamada M."/>
            <person name="Harada C."/>
            <person name="Hayashi A."/>
            <person name="Hijishita S."/>
            <person name="Honda M."/>
            <person name="Hosokawa S."/>
            <person name="Ichikawa Y."/>
            <person name="Idonuma A."/>
            <person name="Iijima M."/>
            <person name="Ikeda M."/>
            <person name="Ikeno M."/>
            <person name="Ito K."/>
            <person name="Ito S."/>
            <person name="Ito T."/>
            <person name="Ito Y."/>
            <person name="Ito Y."/>
            <person name="Iwabuchi A."/>
            <person name="Kamiya K."/>
            <person name="Karasawa W."/>
            <person name="Kurita K."/>
            <person name="Katagiri S."/>
            <person name="Kikuta A."/>
            <person name="Kobayashi H."/>
            <person name="Kobayashi N."/>
            <person name="Machita K."/>
            <person name="Maehara T."/>
            <person name="Masukawa M."/>
            <person name="Mizubayashi T."/>
            <person name="Mukai Y."/>
            <person name="Nagasaki H."/>
            <person name="Nagata Y."/>
            <person name="Naito S."/>
            <person name="Nakashima M."/>
            <person name="Nakama Y."/>
            <person name="Nakamichi Y."/>
            <person name="Nakamura M."/>
            <person name="Meguro A."/>
            <person name="Negishi M."/>
            <person name="Ohta I."/>
            <person name="Ohta T."/>
            <person name="Okamoto M."/>
            <person name="Ono N."/>
            <person name="Saji S."/>
            <person name="Sakaguchi M."/>
            <person name="Sakai K."/>
            <person name="Shibata M."/>
            <person name="Shimokawa T."/>
            <person name="Song J."/>
            <person name="Takazaki Y."/>
            <person name="Terasawa K."/>
            <person name="Tsugane M."/>
            <person name="Tsuji K."/>
            <person name="Ueda S."/>
            <person name="Waki K."/>
            <person name="Yamagata H."/>
            <person name="Yamamoto M."/>
            <person name="Yamamoto S."/>
            <person name="Yamane H."/>
            <person name="Yoshiki S."/>
            <person name="Yoshihara R."/>
            <person name="Yukawa K."/>
            <person name="Zhong H."/>
            <person name="Yano M."/>
            <person name="Yuan Q."/>
            <person name="Ouyang S."/>
            <person name="Liu J."/>
            <person name="Jones K.M."/>
            <person name="Gansberger K."/>
            <person name="Moffat K."/>
            <person name="Hill J."/>
            <person name="Bera J."/>
            <person name="Fadrosh D."/>
            <person name="Jin S."/>
            <person name="Johri S."/>
            <person name="Kim M."/>
            <person name="Overton L."/>
            <person name="Reardon M."/>
            <person name="Tsitrin T."/>
            <person name="Vuong H."/>
            <person name="Weaver B."/>
            <person name="Ciecko A."/>
            <person name="Tallon L."/>
            <person name="Jackson J."/>
            <person name="Pai G."/>
            <person name="Aken S.V."/>
            <person name="Utterback T."/>
            <person name="Reidmuller S."/>
            <person name="Feldblyum T."/>
            <person name="Hsiao J."/>
            <person name="Zismann V."/>
            <person name="Iobst S."/>
            <person name="de Vazeille A.R."/>
            <person name="Buell C.R."/>
            <person name="Ying K."/>
            <person name="Li Y."/>
            <person name="Lu T."/>
            <person name="Huang Y."/>
            <person name="Zhao Q."/>
            <person name="Feng Q."/>
            <person name="Zhang L."/>
            <person name="Zhu J."/>
            <person name="Weng Q."/>
            <person name="Mu J."/>
            <person name="Lu Y."/>
            <person name="Fan D."/>
            <person name="Liu Y."/>
            <person name="Guan J."/>
            <person name="Zhang Y."/>
            <person name="Yu S."/>
            <person name="Liu X."/>
            <person name="Zhang Y."/>
            <person name="Hong G."/>
            <person name="Han B."/>
            <person name="Choisne N."/>
            <person name="Demange N."/>
            <person name="Orjeda G."/>
            <person name="Samain S."/>
            <person name="Cattolico L."/>
            <person name="Pelletier E."/>
            <person name="Couloux A."/>
            <person name="Segurens B."/>
            <person name="Wincker P."/>
            <person name="D'Hont A."/>
            <person name="Scarpelli C."/>
            <person name="Weissenbach J."/>
            <person name="Salanoubat M."/>
            <person name="Quetier F."/>
            <person name="Yu Y."/>
            <person name="Kim H.R."/>
            <person name="Rambo T."/>
            <person name="Currie J."/>
            <person name="Collura K."/>
            <person name="Luo M."/>
            <person name="Yang T."/>
            <person name="Ammiraju J.S.S."/>
            <person name="Engler F."/>
            <person name="Soderlund C."/>
            <person name="Wing R.A."/>
            <person name="Palmer L.E."/>
            <person name="de la Bastide M."/>
            <person name="Spiegel L."/>
            <person name="Nascimento L."/>
            <person name="Zutavern T."/>
            <person name="O'Shaughnessy A."/>
            <person name="Dike S."/>
            <person name="Dedhia N."/>
            <person name="Preston R."/>
            <person name="Balija V."/>
            <person name="McCombie W.R."/>
            <person name="Chow T."/>
            <person name="Chen H."/>
            <person name="Chung M."/>
            <person name="Chen C."/>
            <person name="Shaw J."/>
            <person name="Wu H."/>
            <person name="Hsiao K."/>
            <person name="Chao Y."/>
            <person name="Chu M."/>
            <person name="Cheng C."/>
            <person name="Hour A."/>
            <person name="Lee P."/>
            <person name="Lin S."/>
            <person name="Lin Y."/>
            <person name="Liou J."/>
            <person name="Liu S."/>
            <person name="Hsing Y."/>
            <person name="Raghuvanshi S."/>
            <person name="Mohanty A."/>
            <person name="Bharti A.K."/>
            <person name="Gaur A."/>
            <person name="Gupta V."/>
            <person name="Kumar D."/>
            <person name="Ravi V."/>
            <person name="Vij S."/>
            <person name="Kapur A."/>
            <person name="Khurana P."/>
            <person name="Khurana P."/>
            <person name="Khurana J.P."/>
            <person name="Tyagi A.K."/>
            <person name="Gaikwad K."/>
            <person name="Singh A."/>
            <person name="Dalal V."/>
            <person name="Srivastava S."/>
            <person name="Dixit A."/>
            <person name="Pal A.K."/>
            <person name="Ghazi I.A."/>
            <person name="Yadav M."/>
            <person name="Pandit A."/>
            <person name="Bhargava A."/>
            <person name="Sureshbabu K."/>
            <person name="Batra K."/>
            <person name="Sharma T.R."/>
            <person name="Mohapatra T."/>
            <person name="Singh N.K."/>
            <person name="Messing J."/>
            <person name="Nelson A.B."/>
            <person name="Fuks G."/>
            <person name="Kavchok S."/>
            <person name="Keizer G."/>
            <person name="Linton E."/>
            <person name="Llaca V."/>
            <person name="Song R."/>
            <person name="Tanyolac B."/>
            <person name="Young S."/>
            <person name="Ho-Il K."/>
            <person name="Hahn J.H."/>
            <person name="Sangsakoo G."/>
            <person name="Vanavichit A."/>
            <person name="de Mattos Luiz.A.T."/>
            <person name="Zimmer P.D."/>
            <person name="Malone G."/>
            <person name="Dellagostin O."/>
            <person name="de Oliveira A.C."/>
            <person name="Bevan M."/>
            <person name="Bancroft I."/>
            <person name="Minx P."/>
            <person name="Cordum H."/>
            <person name="Wilson R."/>
            <person name="Cheng Z."/>
            <person name="Jin W."/>
            <person name="Jiang J."/>
            <person name="Leong S.A."/>
            <person name="Iwama H."/>
            <person name="Gojobori T."/>
            <person name="Itoh T."/>
            <person name="Niimura Y."/>
            <person name="Fujii Y."/>
            <person name="Habara T."/>
            <person name="Sakai H."/>
            <person name="Sato Y."/>
            <person name="Wilson G."/>
            <person name="Kumar K."/>
            <person name="McCouch S."/>
            <person name="Juretic N."/>
            <person name="Hoen D."/>
            <person name="Wright S."/>
            <person name="Bruskiewich R."/>
            <person name="Bureau T."/>
            <person name="Miyao A."/>
            <person name="Hirochika H."/>
            <person name="Nishikawa T."/>
            <person name="Kadowaki K."/>
            <person name="Sugiura M."/>
            <person name="Burr B."/>
            <person name="Sasaki T."/>
        </authorList>
    </citation>
    <scope>NUCLEOTIDE SEQUENCE [LARGE SCALE GENOMIC DNA]</scope>
    <source>
        <strain evidence="2">cv. Nipponbare</strain>
    </source>
</reference>
<dbReference type="AlphaFoldDB" id="A0A0N7KNR1"/>
<dbReference type="InParanoid" id="A0A0N7KNR1"/>
<reference evidence="1 2" key="3">
    <citation type="journal article" date="2013" name="Rice">
        <title>Improvement of the Oryza sativa Nipponbare reference genome using next generation sequence and optical map data.</title>
        <authorList>
            <person name="Kawahara Y."/>
            <person name="de la Bastide M."/>
            <person name="Hamilton J.P."/>
            <person name="Kanamori H."/>
            <person name="McCombie W.R."/>
            <person name="Ouyang S."/>
            <person name="Schwartz D.C."/>
            <person name="Tanaka T."/>
            <person name="Wu J."/>
            <person name="Zhou S."/>
            <person name="Childs K.L."/>
            <person name="Davidson R.M."/>
            <person name="Lin H."/>
            <person name="Quesada-Ocampo L."/>
            <person name="Vaillancourt B."/>
            <person name="Sakai H."/>
            <person name="Lee S.S."/>
            <person name="Kim J."/>
            <person name="Numa H."/>
            <person name="Itoh T."/>
            <person name="Buell C.R."/>
            <person name="Matsumoto T."/>
        </authorList>
    </citation>
    <scope>NUCLEOTIDE SEQUENCE [LARGE SCALE GENOMIC DNA]</scope>
    <source>
        <strain evidence="2">cv. Nipponbare</strain>
    </source>
</reference>
<reference evidence="1 2" key="2">
    <citation type="journal article" date="2013" name="Plant Cell Physiol.">
        <title>Rice Annotation Project Database (RAP-DB): an integrative and interactive database for rice genomics.</title>
        <authorList>
            <person name="Sakai H."/>
            <person name="Lee S.S."/>
            <person name="Tanaka T."/>
            <person name="Numa H."/>
            <person name="Kim J."/>
            <person name="Kawahara Y."/>
            <person name="Wakimoto H."/>
            <person name="Yang C.C."/>
            <person name="Iwamoto M."/>
            <person name="Abe T."/>
            <person name="Yamada Y."/>
            <person name="Muto A."/>
            <person name="Inokuchi H."/>
            <person name="Ikemura T."/>
            <person name="Matsumoto T."/>
            <person name="Sasaki T."/>
            <person name="Itoh T."/>
        </authorList>
    </citation>
    <scope>NUCLEOTIDE SEQUENCE [LARGE SCALE GENOMIC DNA]</scope>
    <source>
        <strain evidence="2">cv. Nipponbare</strain>
    </source>
</reference>
<keyword evidence="2" id="KW-1185">Reference proteome</keyword>
<accession>A0A0N7KNR1</accession>
<dbReference type="Gramene" id="Os07t0579000-01">
    <property type="protein sequence ID" value="Os07t0579000-01"/>
    <property type="gene ID" value="Os07g0579000"/>
</dbReference>
<dbReference type="PaxDb" id="39947-A0A0N7KNR1"/>
<sequence length="132" mass="14059">MGCTPAVLQHPTGEVCTTVDGGVVTNNMLAQQDRASSMATFSPHPPPAPLADAAAMACNRQSNWKPSVPQDPIRDGNTAADVIGVSNHLPAHSCTPPYELDVLHRSHPQLRLVHRISHGGNLVSVLFPVLFE</sequence>
<gene>
    <name evidence="1" type="ordered locus">Os07g0579000</name>
    <name evidence="1" type="ORF">OSNPB_070579000</name>
</gene>
<dbReference type="Proteomes" id="UP000059680">
    <property type="component" value="Chromosome 7"/>
</dbReference>